<sequence>MQQTREKHFTPHPASVAHARSFVADTLSAWELGDRLDDVRLCVSELATNAIEHATSSAEQDFRVRVAHGEERLRVEVHDQGGGTPTVRHATADDCHGRGLLLVAALADDWGASREGAGTTVWAEFKLGASTAPLVDHTRVAARAATVPVSAGLFASLGVWTWIGADAHGDPLGIVLLVHPPARRHGETDERIEQQMRALADAFGLVEAGKPLTDIGPRVTIHRGARILLRPEGSHFGVQVPAHPRLVRLLTERGELAVAVGLDPLAIGAPPAEVDLYVDRGLPANRLLFGRAQAAASLHAIRTVEPPHAPDVR</sequence>
<evidence type="ECO:0000313" key="3">
    <source>
        <dbReference type="EMBL" id="GAA2661307.1"/>
    </source>
</evidence>
<evidence type="ECO:0000313" key="4">
    <source>
        <dbReference type="Proteomes" id="UP001500151"/>
    </source>
</evidence>
<dbReference type="EMBL" id="BAAASJ010000120">
    <property type="protein sequence ID" value="GAA2661307.1"/>
    <property type="molecule type" value="Genomic_DNA"/>
</dbReference>
<feature type="domain" description="Histidine kinase/HSP90-like ATPase" evidence="2">
    <location>
        <begin position="9"/>
        <end position="123"/>
    </location>
</feature>
<keyword evidence="1" id="KW-0418">Kinase</keyword>
<evidence type="ECO:0000256" key="1">
    <source>
        <dbReference type="ARBA" id="ARBA00022527"/>
    </source>
</evidence>
<comment type="caution">
    <text evidence="3">The sequence shown here is derived from an EMBL/GenBank/DDBJ whole genome shotgun (WGS) entry which is preliminary data.</text>
</comment>
<dbReference type="Pfam" id="PF13581">
    <property type="entry name" value="HATPase_c_2"/>
    <property type="match status" value="1"/>
</dbReference>
<dbReference type="CDD" id="cd16936">
    <property type="entry name" value="HATPase_RsbW-like"/>
    <property type="match status" value="1"/>
</dbReference>
<protein>
    <recommendedName>
        <fullName evidence="2">Histidine kinase/HSP90-like ATPase domain-containing protein</fullName>
    </recommendedName>
</protein>
<dbReference type="InterPro" id="IPR050267">
    <property type="entry name" value="Anti-sigma-factor_SerPK"/>
</dbReference>
<dbReference type="Proteomes" id="UP001500151">
    <property type="component" value="Unassembled WGS sequence"/>
</dbReference>
<keyword evidence="1" id="KW-0723">Serine/threonine-protein kinase</keyword>
<accession>A0ABP6E6I8</accession>
<keyword evidence="4" id="KW-1185">Reference proteome</keyword>
<dbReference type="SUPFAM" id="SSF55874">
    <property type="entry name" value="ATPase domain of HSP90 chaperone/DNA topoisomerase II/histidine kinase"/>
    <property type="match status" value="1"/>
</dbReference>
<dbReference type="Gene3D" id="3.30.565.10">
    <property type="entry name" value="Histidine kinase-like ATPase, C-terminal domain"/>
    <property type="match status" value="1"/>
</dbReference>
<gene>
    <name evidence="3" type="ORF">GCM10010307_79470</name>
</gene>
<dbReference type="RefSeq" id="WP_344396304.1">
    <property type="nucleotide sequence ID" value="NZ_BAAASJ010000120.1"/>
</dbReference>
<dbReference type="PANTHER" id="PTHR35526:SF3">
    <property type="entry name" value="ANTI-SIGMA-F FACTOR RSBW"/>
    <property type="match status" value="1"/>
</dbReference>
<organism evidence="3 4">
    <name type="scientific">Streptomyces vastus</name>
    <dbReference type="NCBI Taxonomy" id="285451"/>
    <lineage>
        <taxon>Bacteria</taxon>
        <taxon>Bacillati</taxon>
        <taxon>Actinomycetota</taxon>
        <taxon>Actinomycetes</taxon>
        <taxon>Kitasatosporales</taxon>
        <taxon>Streptomycetaceae</taxon>
        <taxon>Streptomyces</taxon>
    </lineage>
</organism>
<evidence type="ECO:0000259" key="2">
    <source>
        <dbReference type="Pfam" id="PF13581"/>
    </source>
</evidence>
<dbReference type="InterPro" id="IPR036890">
    <property type="entry name" value="HATPase_C_sf"/>
</dbReference>
<name>A0ABP6E6I8_9ACTN</name>
<dbReference type="PANTHER" id="PTHR35526">
    <property type="entry name" value="ANTI-SIGMA-F FACTOR RSBW-RELATED"/>
    <property type="match status" value="1"/>
</dbReference>
<reference evidence="4" key="1">
    <citation type="journal article" date="2019" name="Int. J. Syst. Evol. Microbiol.">
        <title>The Global Catalogue of Microorganisms (GCM) 10K type strain sequencing project: providing services to taxonomists for standard genome sequencing and annotation.</title>
        <authorList>
            <consortium name="The Broad Institute Genomics Platform"/>
            <consortium name="The Broad Institute Genome Sequencing Center for Infectious Disease"/>
            <person name="Wu L."/>
            <person name="Ma J."/>
        </authorList>
    </citation>
    <scope>NUCLEOTIDE SEQUENCE [LARGE SCALE GENOMIC DNA]</scope>
    <source>
        <strain evidence="4">JCM 4524</strain>
    </source>
</reference>
<keyword evidence="1" id="KW-0808">Transferase</keyword>
<proteinExistence type="predicted"/>
<dbReference type="InterPro" id="IPR003594">
    <property type="entry name" value="HATPase_dom"/>
</dbReference>